<evidence type="ECO:0000256" key="6">
    <source>
        <dbReference type="SAM" id="Phobius"/>
    </source>
</evidence>
<dbReference type="EMBL" id="BOMH01000037">
    <property type="protein sequence ID" value="GID67026.1"/>
    <property type="molecule type" value="Genomic_DNA"/>
</dbReference>
<keyword evidence="6" id="KW-1133">Transmembrane helix</keyword>
<evidence type="ECO:0000256" key="1">
    <source>
        <dbReference type="ARBA" id="ARBA00011073"/>
    </source>
</evidence>
<protein>
    <submittedName>
        <fullName evidence="8">Type VII secretion-associated serine protease</fullName>
    </submittedName>
</protein>
<feature type="transmembrane region" description="Helical" evidence="6">
    <location>
        <begin position="283"/>
        <end position="302"/>
    </location>
</feature>
<accession>A0A919MDC8</accession>
<evidence type="ECO:0000256" key="5">
    <source>
        <dbReference type="PROSITE-ProRule" id="PRU01240"/>
    </source>
</evidence>
<feature type="active site" description="Charge relay system" evidence="5">
    <location>
        <position position="40"/>
    </location>
</feature>
<dbReference type="Proteomes" id="UP000619479">
    <property type="component" value="Unassembled WGS sequence"/>
</dbReference>
<keyword evidence="6" id="KW-0812">Transmembrane</keyword>
<comment type="similarity">
    <text evidence="1 5">Belongs to the peptidase S8 family.</text>
</comment>
<evidence type="ECO:0000313" key="9">
    <source>
        <dbReference type="Proteomes" id="UP000619479"/>
    </source>
</evidence>
<keyword evidence="4 5" id="KW-0720">Serine protease</keyword>
<dbReference type="GO" id="GO:0004252">
    <property type="term" value="F:serine-type endopeptidase activity"/>
    <property type="evidence" value="ECO:0007669"/>
    <property type="project" value="UniProtKB-UniRule"/>
</dbReference>
<dbReference type="PROSITE" id="PS51892">
    <property type="entry name" value="SUBTILASE"/>
    <property type="match status" value="1"/>
</dbReference>
<name>A0A919MDC8_9ACTN</name>
<dbReference type="InterPro" id="IPR036852">
    <property type="entry name" value="Peptidase_S8/S53_dom_sf"/>
</dbReference>
<dbReference type="InterPro" id="IPR050131">
    <property type="entry name" value="Peptidase_S8_subtilisin-like"/>
</dbReference>
<dbReference type="Pfam" id="PF00082">
    <property type="entry name" value="Peptidase_S8"/>
    <property type="match status" value="1"/>
</dbReference>
<dbReference type="InterPro" id="IPR000209">
    <property type="entry name" value="Peptidase_S8/S53_dom"/>
</dbReference>
<feature type="domain" description="Peptidase S8/S53" evidence="7">
    <location>
        <begin position="31"/>
        <end position="237"/>
    </location>
</feature>
<evidence type="ECO:0000313" key="8">
    <source>
        <dbReference type="EMBL" id="GID67026.1"/>
    </source>
</evidence>
<evidence type="ECO:0000256" key="2">
    <source>
        <dbReference type="ARBA" id="ARBA00022670"/>
    </source>
</evidence>
<feature type="active site" description="Charge relay system" evidence="5">
    <location>
        <position position="70"/>
    </location>
</feature>
<keyword evidence="9" id="KW-1185">Reference proteome</keyword>
<evidence type="ECO:0000256" key="4">
    <source>
        <dbReference type="ARBA" id="ARBA00022825"/>
    </source>
</evidence>
<dbReference type="Gene3D" id="3.40.50.200">
    <property type="entry name" value="Peptidase S8/S53 domain"/>
    <property type="match status" value="1"/>
</dbReference>
<keyword evidence="6" id="KW-0472">Membrane</keyword>
<organism evidence="8 9">
    <name type="scientific">Actinoplanes cyaneus</name>
    <dbReference type="NCBI Taxonomy" id="52696"/>
    <lineage>
        <taxon>Bacteria</taxon>
        <taxon>Bacillati</taxon>
        <taxon>Actinomycetota</taxon>
        <taxon>Actinomycetes</taxon>
        <taxon>Micromonosporales</taxon>
        <taxon>Micromonosporaceae</taxon>
        <taxon>Actinoplanes</taxon>
    </lineage>
</organism>
<sequence length="315" mass="31533">MVWWLGVLASCVAPVVVNPYPVEPLAALATGAGVRVAVVDSGVDATLPQLKGRVVAGRDLLAGRAPCAGHGTAVAAAIVAVAPGVTIVPVRVSDGDPGDADGIGRLAQGIRWAAGHAAVINISLVIGVDDPRVRAAVTVAQRRGAVVVAAVGNDSSRPVMYPAAYPSVIGVGAILSSGEPASFSPAGPHTDLVAAGDAGTSFSAAFVSGTVALLRERFPALPAAAVTDRLVATSDRARRLNPYRALAEGDSRSAVPHAVPAGSSRPAAYGVDDAPGSGRALRFAGWVLGLGAVGAVTAVSVVRGRRRGWRPGADR</sequence>
<gene>
    <name evidence="8" type="ORF">Acy02nite_49070</name>
</gene>
<dbReference type="AlphaFoldDB" id="A0A919MDC8"/>
<comment type="caution">
    <text evidence="8">The sequence shown here is derived from an EMBL/GenBank/DDBJ whole genome shotgun (WGS) entry which is preliminary data.</text>
</comment>
<keyword evidence="3 5" id="KW-0378">Hydrolase</keyword>
<evidence type="ECO:0000256" key="3">
    <source>
        <dbReference type="ARBA" id="ARBA00022801"/>
    </source>
</evidence>
<dbReference type="InterPro" id="IPR015500">
    <property type="entry name" value="Peptidase_S8_subtilisin-rel"/>
</dbReference>
<evidence type="ECO:0000259" key="7">
    <source>
        <dbReference type="Pfam" id="PF00082"/>
    </source>
</evidence>
<reference evidence="8" key="1">
    <citation type="submission" date="2021-01" db="EMBL/GenBank/DDBJ databases">
        <title>Whole genome shotgun sequence of Actinoplanes cyaneus NBRC 14990.</title>
        <authorList>
            <person name="Komaki H."/>
            <person name="Tamura T."/>
        </authorList>
    </citation>
    <scope>NUCLEOTIDE SEQUENCE</scope>
    <source>
        <strain evidence="8">NBRC 14990</strain>
    </source>
</reference>
<dbReference type="GO" id="GO:0006508">
    <property type="term" value="P:proteolysis"/>
    <property type="evidence" value="ECO:0007669"/>
    <property type="project" value="UniProtKB-KW"/>
</dbReference>
<dbReference type="PANTHER" id="PTHR43806:SF11">
    <property type="entry name" value="CEREVISIN-RELATED"/>
    <property type="match status" value="1"/>
</dbReference>
<dbReference type="PRINTS" id="PR00723">
    <property type="entry name" value="SUBTILISIN"/>
</dbReference>
<feature type="active site" description="Charge relay system" evidence="5">
    <location>
        <position position="201"/>
    </location>
</feature>
<dbReference type="RefSeq" id="WP_203744320.1">
    <property type="nucleotide sequence ID" value="NZ_BAAAUC010000089.1"/>
</dbReference>
<dbReference type="PANTHER" id="PTHR43806">
    <property type="entry name" value="PEPTIDASE S8"/>
    <property type="match status" value="1"/>
</dbReference>
<dbReference type="SUPFAM" id="SSF52743">
    <property type="entry name" value="Subtilisin-like"/>
    <property type="match status" value="1"/>
</dbReference>
<keyword evidence="2 5" id="KW-0645">Protease</keyword>
<proteinExistence type="inferred from homology"/>